<evidence type="ECO:0000313" key="1">
    <source>
        <dbReference type="EMBL" id="KAJ3659532.1"/>
    </source>
</evidence>
<dbReference type="Proteomes" id="UP001168821">
    <property type="component" value="Unassembled WGS sequence"/>
</dbReference>
<comment type="caution">
    <text evidence="1">The sequence shown here is derived from an EMBL/GenBank/DDBJ whole genome shotgun (WGS) entry which is preliminary data.</text>
</comment>
<sequence>MFESMCRPVQNSPIFIWHDGFARAAGLLHHHLKKWSPALEVVFNRLPVENLEETCEMTADMVWKKLEEKKCENSLWTKGKKWWNRAEGLMAIL</sequence>
<protein>
    <submittedName>
        <fullName evidence="1">Uncharacterized protein</fullName>
    </submittedName>
</protein>
<accession>A0AA38IT99</accession>
<reference evidence="1" key="1">
    <citation type="journal article" date="2023" name="G3 (Bethesda)">
        <title>Whole genome assemblies of Zophobas morio and Tenebrio molitor.</title>
        <authorList>
            <person name="Kaur S."/>
            <person name="Stinson S.A."/>
            <person name="diCenzo G.C."/>
        </authorList>
    </citation>
    <scope>NUCLEOTIDE SEQUENCE</scope>
    <source>
        <strain evidence="1">QUZm001</strain>
    </source>
</reference>
<keyword evidence="2" id="KW-1185">Reference proteome</keyword>
<organism evidence="1 2">
    <name type="scientific">Zophobas morio</name>
    <dbReference type="NCBI Taxonomy" id="2755281"/>
    <lineage>
        <taxon>Eukaryota</taxon>
        <taxon>Metazoa</taxon>
        <taxon>Ecdysozoa</taxon>
        <taxon>Arthropoda</taxon>
        <taxon>Hexapoda</taxon>
        <taxon>Insecta</taxon>
        <taxon>Pterygota</taxon>
        <taxon>Neoptera</taxon>
        <taxon>Endopterygota</taxon>
        <taxon>Coleoptera</taxon>
        <taxon>Polyphaga</taxon>
        <taxon>Cucujiformia</taxon>
        <taxon>Tenebrionidae</taxon>
        <taxon>Zophobas</taxon>
    </lineage>
</organism>
<proteinExistence type="predicted"/>
<dbReference type="EMBL" id="JALNTZ010000003">
    <property type="protein sequence ID" value="KAJ3659532.1"/>
    <property type="molecule type" value="Genomic_DNA"/>
</dbReference>
<name>A0AA38IT99_9CUCU</name>
<gene>
    <name evidence="1" type="ORF">Zmor_011216</name>
</gene>
<evidence type="ECO:0000313" key="2">
    <source>
        <dbReference type="Proteomes" id="UP001168821"/>
    </source>
</evidence>
<dbReference type="AlphaFoldDB" id="A0AA38IT99"/>